<protein>
    <submittedName>
        <fullName evidence="5">L-gulonolactone oxidase</fullName>
    </submittedName>
</protein>
<feature type="signal peptide" evidence="3">
    <location>
        <begin position="1"/>
        <end position="19"/>
    </location>
</feature>
<organism evidence="5 6">
    <name type="scientific">Micractinium conductrix</name>
    <dbReference type="NCBI Taxonomy" id="554055"/>
    <lineage>
        <taxon>Eukaryota</taxon>
        <taxon>Viridiplantae</taxon>
        <taxon>Chlorophyta</taxon>
        <taxon>core chlorophytes</taxon>
        <taxon>Trebouxiophyceae</taxon>
        <taxon>Chlorellales</taxon>
        <taxon>Chlorellaceae</taxon>
        <taxon>Chlorella clade</taxon>
        <taxon>Micractinium</taxon>
    </lineage>
</organism>
<feature type="domain" description="FAD-binding PCMH-type" evidence="4">
    <location>
        <begin position="46"/>
        <end position="250"/>
    </location>
</feature>
<sequence length="582" mass="63607">MAAACVLFLGLALLGAASAQSRCRMGPTASHTACGLPDELANFQGYHECADAVKVGKPAAVKDIQQMVTAFPRVKASGVGHSWWTEQFCAGDDANSLNIVTTELKSTLDFMAAPVNPKRWADAGGVDPDFPIQVNEDARTVTVAAGITQRRVLDYLADYKYWKEPAGWTLPAFSWYIDQTIAGAVSTASHGSSMRFSSLSSQLRGLKLVLANGTMLELTPNSNRHLFMAAGASVGRLGVIVEVTMAITPQKAVRRTTREMTYRDFAEQIKRVQDAYAFSRARGDRNGMRAALSQLDETHAFLALPSATVLRTDFAYLEKEPAFVLLNAFPADGEPGVQAMSGPQSSVGPQAEKPAVRGTDRILSGARTWSTFYLSQVRPKLSNGTFESRRAFLSMSDSETAATATFLPYEQFEAAVPLERAGSCLMEVGNEIFGRDRLWEGFRTPVLTRFTTEEDFYLSPATDGPMMWLNMEDYLSRSSGVPNDKFHRTMALLRQRCGARLHWGKAGWPEHAKCFDGGKEYPNTWGHFGCAVQELDPQAKFASEWDGWVWAATRDGASVPFASCCGPAGFSPACRLAPRTKC</sequence>
<dbReference type="OrthoDB" id="610608at2759"/>
<proteinExistence type="predicted"/>
<name>A0A2P6VIK4_9CHLO</name>
<dbReference type="Gene3D" id="3.30.70.2520">
    <property type="match status" value="1"/>
</dbReference>
<accession>A0A2P6VIK4</accession>
<dbReference type="PANTHER" id="PTHR43762">
    <property type="entry name" value="L-GULONOLACTONE OXIDASE"/>
    <property type="match status" value="1"/>
</dbReference>
<dbReference type="InterPro" id="IPR006094">
    <property type="entry name" value="Oxid_FAD_bind_N"/>
</dbReference>
<comment type="caution">
    <text evidence="5">The sequence shown here is derived from an EMBL/GenBank/DDBJ whole genome shotgun (WGS) entry which is preliminary data.</text>
</comment>
<reference evidence="5 6" key="1">
    <citation type="journal article" date="2018" name="Plant J.">
        <title>Genome sequences of Chlorella sorokiniana UTEX 1602 and Micractinium conductrix SAG 241.80: implications to maltose excretion by a green alga.</title>
        <authorList>
            <person name="Arriola M.B."/>
            <person name="Velmurugan N."/>
            <person name="Zhang Y."/>
            <person name="Plunkett M.H."/>
            <person name="Hondzo H."/>
            <person name="Barney B.M."/>
        </authorList>
    </citation>
    <scope>NUCLEOTIDE SEQUENCE [LARGE SCALE GENOMIC DNA]</scope>
    <source>
        <strain evidence="5 6">SAG 241.80</strain>
    </source>
</reference>
<dbReference type="GO" id="GO:0003885">
    <property type="term" value="F:D-arabinono-1,4-lactone oxidase activity"/>
    <property type="evidence" value="ECO:0007669"/>
    <property type="project" value="InterPro"/>
</dbReference>
<dbReference type="AlphaFoldDB" id="A0A2P6VIK4"/>
<gene>
    <name evidence="5" type="ORF">C2E20_2935</name>
</gene>
<dbReference type="InterPro" id="IPR016166">
    <property type="entry name" value="FAD-bd_PCMH"/>
</dbReference>
<dbReference type="InterPro" id="IPR036318">
    <property type="entry name" value="FAD-bd_PCMH-like_sf"/>
</dbReference>
<dbReference type="UniPathway" id="UPA00132"/>
<keyword evidence="3" id="KW-0732">Signal</keyword>
<evidence type="ECO:0000259" key="4">
    <source>
        <dbReference type="PROSITE" id="PS51387"/>
    </source>
</evidence>
<dbReference type="InterPro" id="IPR010031">
    <property type="entry name" value="FAD_lactone_oxidase-like"/>
</dbReference>
<keyword evidence="2" id="KW-0560">Oxidoreductase</keyword>
<dbReference type="PROSITE" id="PS51387">
    <property type="entry name" value="FAD_PCMH"/>
    <property type="match status" value="1"/>
</dbReference>
<dbReference type="SUPFAM" id="SSF56176">
    <property type="entry name" value="FAD-binding/transporter-associated domain-like"/>
    <property type="match status" value="1"/>
</dbReference>
<feature type="chain" id="PRO_5015119676" evidence="3">
    <location>
        <begin position="20"/>
        <end position="582"/>
    </location>
</feature>
<evidence type="ECO:0000256" key="2">
    <source>
        <dbReference type="ARBA" id="ARBA00023002"/>
    </source>
</evidence>
<dbReference type="STRING" id="554055.A0A2P6VIK4"/>
<evidence type="ECO:0000256" key="3">
    <source>
        <dbReference type="SAM" id="SignalP"/>
    </source>
</evidence>
<evidence type="ECO:0000256" key="1">
    <source>
        <dbReference type="ARBA" id="ARBA00005147"/>
    </source>
</evidence>
<dbReference type="GO" id="GO:0071949">
    <property type="term" value="F:FAD binding"/>
    <property type="evidence" value="ECO:0007669"/>
    <property type="project" value="InterPro"/>
</dbReference>
<dbReference type="Gene3D" id="3.30.465.10">
    <property type="match status" value="1"/>
</dbReference>
<dbReference type="InterPro" id="IPR016169">
    <property type="entry name" value="FAD-bd_PCMH_sub2"/>
</dbReference>
<evidence type="ECO:0000313" key="5">
    <source>
        <dbReference type="EMBL" id="PSC73887.1"/>
    </source>
</evidence>
<dbReference type="Proteomes" id="UP000239649">
    <property type="component" value="Unassembled WGS sequence"/>
</dbReference>
<keyword evidence="6" id="KW-1185">Reference proteome</keyword>
<evidence type="ECO:0000313" key="6">
    <source>
        <dbReference type="Proteomes" id="UP000239649"/>
    </source>
</evidence>
<dbReference type="Pfam" id="PF04030">
    <property type="entry name" value="ALO"/>
    <property type="match status" value="1"/>
</dbReference>
<dbReference type="InterPro" id="IPR007173">
    <property type="entry name" value="ALO_C"/>
</dbReference>
<dbReference type="GO" id="GO:0019853">
    <property type="term" value="P:L-ascorbic acid biosynthetic process"/>
    <property type="evidence" value="ECO:0007669"/>
    <property type="project" value="UniProtKB-UniPathway"/>
</dbReference>
<dbReference type="GO" id="GO:0016020">
    <property type="term" value="C:membrane"/>
    <property type="evidence" value="ECO:0007669"/>
    <property type="project" value="InterPro"/>
</dbReference>
<dbReference type="EMBL" id="LHPF02000006">
    <property type="protein sequence ID" value="PSC73887.1"/>
    <property type="molecule type" value="Genomic_DNA"/>
</dbReference>
<comment type="pathway">
    <text evidence="1">Cofactor biosynthesis; L-ascorbate biosynthesis.</text>
</comment>
<dbReference type="PANTHER" id="PTHR43762:SF5">
    <property type="entry name" value="FAD-BINDING PCMH-TYPE DOMAIN-CONTAINING PROTEIN"/>
    <property type="match status" value="1"/>
</dbReference>
<dbReference type="Pfam" id="PF01565">
    <property type="entry name" value="FAD_binding_4"/>
    <property type="match status" value="1"/>
</dbReference>